<sequence>MTSGKQKNRNKLLIIARESKIKITRKAATLILVIGTIELIYTSIVPLYDKLNKVVYKMNDKERIFNKQYIKYGGIFLDNNSEKGKEILKQINQVSNKVNNYYKDRKSVFITPNGLEEKVLKNINSESGKYHPYINVFCADKNDINAFAGKVDEDYYMGILKGVFLNLRNYIKNFVEAEEFESIPEIGKCYPEAILNSIIGNILDFFTFHEFFHIMNGHCDLIKEMGIDELCEENLECNSKGMDLQTMEFDADCCAVASMVNEYFRMQFMAINSMENMTGRPNIDSTIQFLSGVLISIYIVNSWLNTIRMNTCEITGKYLERMTHPIPGTRAIYTWSTVSTVVGNLHIYSDEEINQIAERSNKALVAFMDEFSDIAYPGFLKVAFDDIGLEHLQKIHDNWERVRGLLTVHYGELAPYECIDLKSAFKRK</sequence>
<keyword evidence="1" id="KW-1133">Transmembrane helix</keyword>
<proteinExistence type="predicted"/>
<evidence type="ECO:0000313" key="2">
    <source>
        <dbReference type="EMBL" id="DAD98189.1"/>
    </source>
</evidence>
<organism evidence="2">
    <name type="scientific">Myoviridae sp. cte5Z19</name>
    <dbReference type="NCBI Taxonomy" id="2825145"/>
    <lineage>
        <taxon>Viruses</taxon>
        <taxon>Duplodnaviria</taxon>
        <taxon>Heunggongvirae</taxon>
        <taxon>Uroviricota</taxon>
        <taxon>Caudoviricetes</taxon>
    </lineage>
</organism>
<name>A0A8S5NTQ9_9CAUD</name>
<reference evidence="2" key="1">
    <citation type="journal article" date="2021" name="Proc. Natl. Acad. Sci. U.S.A.">
        <title>A Catalog of Tens of Thousands of Viruses from Human Metagenomes Reveals Hidden Associations with Chronic Diseases.</title>
        <authorList>
            <person name="Tisza M.J."/>
            <person name="Buck C.B."/>
        </authorList>
    </citation>
    <scope>NUCLEOTIDE SEQUENCE</scope>
    <source>
        <strain evidence="2">Cte5Z19</strain>
    </source>
</reference>
<dbReference type="EMBL" id="BK015255">
    <property type="protein sequence ID" value="DAD98189.1"/>
    <property type="molecule type" value="Genomic_DNA"/>
</dbReference>
<keyword evidence="1" id="KW-0472">Membrane</keyword>
<keyword evidence="1" id="KW-0812">Transmembrane</keyword>
<feature type="transmembrane region" description="Helical" evidence="1">
    <location>
        <begin position="27"/>
        <end position="48"/>
    </location>
</feature>
<accession>A0A8S5NTQ9</accession>
<protein>
    <submittedName>
        <fullName evidence="2">Uncharacterized protein</fullName>
    </submittedName>
</protein>
<evidence type="ECO:0000256" key="1">
    <source>
        <dbReference type="SAM" id="Phobius"/>
    </source>
</evidence>